<gene>
    <name evidence="2" type="ORF">HKD21_09460</name>
</gene>
<feature type="signal peptide" evidence="1">
    <location>
        <begin position="1"/>
        <end position="21"/>
    </location>
</feature>
<comment type="caution">
    <text evidence="2">The sequence shown here is derived from an EMBL/GenBank/DDBJ whole genome shotgun (WGS) entry which is preliminary data.</text>
</comment>
<evidence type="ECO:0000313" key="3">
    <source>
        <dbReference type="Proteomes" id="UP000630952"/>
    </source>
</evidence>
<dbReference type="EMBL" id="JABCQO010000007">
    <property type="protein sequence ID" value="MBF0877074.1"/>
    <property type="molecule type" value="Genomic_DNA"/>
</dbReference>
<reference evidence="2" key="1">
    <citation type="submission" date="2020-04" db="EMBL/GenBank/DDBJ databases">
        <authorList>
            <person name="Sombolestani A."/>
        </authorList>
    </citation>
    <scope>NUCLEOTIDE SEQUENCE</scope>
    <source>
        <strain evidence="2">LMG 27748</strain>
    </source>
</reference>
<accession>A0ABR9YEK2</accession>
<name>A0ABR9YEK2_9PROT</name>
<organism evidence="2 3">
    <name type="scientific">Gluconobacter cerevisiae</name>
    <dbReference type="NCBI Taxonomy" id="1379734"/>
    <lineage>
        <taxon>Bacteria</taxon>
        <taxon>Pseudomonadati</taxon>
        <taxon>Pseudomonadota</taxon>
        <taxon>Alphaproteobacteria</taxon>
        <taxon>Acetobacterales</taxon>
        <taxon>Acetobacteraceae</taxon>
        <taxon>Gluconobacter</taxon>
    </lineage>
</organism>
<protein>
    <recommendedName>
        <fullName evidence="4">Transporter</fullName>
    </recommendedName>
</protein>
<evidence type="ECO:0008006" key="4">
    <source>
        <dbReference type="Google" id="ProtNLM"/>
    </source>
</evidence>
<evidence type="ECO:0000256" key="1">
    <source>
        <dbReference type="SAM" id="SignalP"/>
    </source>
</evidence>
<keyword evidence="3" id="KW-1185">Reference proteome</keyword>
<dbReference type="Proteomes" id="UP000630952">
    <property type="component" value="Unassembled WGS sequence"/>
</dbReference>
<keyword evidence="1" id="KW-0732">Signal</keyword>
<feature type="chain" id="PRO_5046069690" description="Transporter" evidence="1">
    <location>
        <begin position="22"/>
        <end position="314"/>
    </location>
</feature>
<evidence type="ECO:0000313" key="2">
    <source>
        <dbReference type="EMBL" id="MBF0877074.1"/>
    </source>
</evidence>
<proteinExistence type="predicted"/>
<sequence length="314" mass="34855">MRKFGFCLLFAAGFSLSPAYAGQWYTGSLVSPSGTTQKGILNVEPYSSYTQPLGRFGPHGQTLSATHPMQRMFTNSTLWKYGISQDFSIQLHTIVNYGWKHDEGHSHGPQAGDMPVDLIYRLVRPDPAHYIPAFNLFVGMIFPTGNYTKLGSSQDGLGSGAYVFRFALTEQSTYTLPGHHELRLRVWNWFRRAVTSAKLTDMTSYGTTNGFRGSGQPGMSGQTGFSLEYGVNQKWVLAMDLARDWANGSTLRGHDQNGAYIHKTGASATDWQIAPAIEYNWNPHWGIIVGSPFYFAGHNKNIQASPQFAINAMF</sequence>
<reference evidence="2" key="2">
    <citation type="submission" date="2020-11" db="EMBL/GenBank/DDBJ databases">
        <title>Description of novel Gluconobacter species.</title>
        <authorList>
            <person name="Cleenwerck I."/>
            <person name="Cnockaert M."/>
            <person name="Borremans W."/>
            <person name="Wieme A.D."/>
            <person name="De Vuyst L."/>
            <person name="Vandamme P."/>
        </authorList>
    </citation>
    <scope>NUCLEOTIDE SEQUENCE</scope>
    <source>
        <strain evidence="2">LMG 27748</strain>
    </source>
</reference>